<dbReference type="PANTHER" id="PTHR44591:SF3">
    <property type="entry name" value="RESPONSE REGULATORY DOMAIN-CONTAINING PROTEIN"/>
    <property type="match status" value="1"/>
</dbReference>
<feature type="modified residue" description="4-aspartylphosphate" evidence="4">
    <location>
        <position position="56"/>
    </location>
</feature>
<comment type="caution">
    <text evidence="6">The sequence shown here is derived from an EMBL/GenBank/DDBJ whole genome shotgun (WGS) entry which is preliminary data.</text>
</comment>
<keyword evidence="1 4" id="KW-0597">Phosphoprotein</keyword>
<name>A0ABT0DKS8_9HYPH</name>
<evidence type="ECO:0000259" key="5">
    <source>
        <dbReference type="PROSITE" id="PS50110"/>
    </source>
</evidence>
<dbReference type="EMBL" id="JALKCG010000002">
    <property type="protein sequence ID" value="MCK0207888.1"/>
    <property type="molecule type" value="Genomic_DNA"/>
</dbReference>
<reference evidence="7" key="2">
    <citation type="submission" date="2023-07" db="EMBL/GenBank/DDBJ databases">
        <title>Ancylobacter moscoviensis sp. nov., facultatively methylotrophic bacteria from activated sludge and the reclassification of Starkeya novella (Starkey 1934) Kelly et al. 2000 as Ancylobacter novellus comb. nov., Starkeya koreensis Im et al. 2006 as Ancylobacter koreensis comb.nov., Angulomicrobium tetraedrale Vasil'eva et al. 1986 as Ancylobacter tetraedralis comb. nov., Angulomicrobium amanitiforme Fritz et al. 2004 as Ancylobacter amanitiformis comb. nov. and Methylorhabdus multivorans Doronina et al. 1996 as Ancylobacter multivorans comb. nov. and emended description of the genus Ancylobacter.</title>
        <authorList>
            <person name="Doronina N."/>
            <person name="Chemodurova A."/>
            <person name="Grouzdev D."/>
            <person name="Koziaeva V."/>
            <person name="Shi W."/>
            <person name="Wu L."/>
            <person name="Kaparullina E."/>
        </authorList>
    </citation>
    <scope>NUCLEOTIDE SEQUENCE [LARGE SCALE GENOMIC DNA]</scope>
    <source>
        <strain evidence="7">Jip08</strain>
    </source>
</reference>
<dbReference type="SUPFAM" id="SSF52172">
    <property type="entry name" value="CheY-like"/>
    <property type="match status" value="1"/>
</dbReference>
<gene>
    <name evidence="6" type="ORF">MWN33_07560</name>
</gene>
<organism evidence="6 7">
    <name type="scientific">Ancylobacter koreensis</name>
    <dbReference type="NCBI Taxonomy" id="266121"/>
    <lineage>
        <taxon>Bacteria</taxon>
        <taxon>Pseudomonadati</taxon>
        <taxon>Pseudomonadota</taxon>
        <taxon>Alphaproteobacteria</taxon>
        <taxon>Hyphomicrobiales</taxon>
        <taxon>Xanthobacteraceae</taxon>
        <taxon>Ancylobacter</taxon>
    </lineage>
</organism>
<evidence type="ECO:0000256" key="4">
    <source>
        <dbReference type="PROSITE-ProRule" id="PRU00169"/>
    </source>
</evidence>
<evidence type="ECO:0000256" key="2">
    <source>
        <dbReference type="ARBA" id="ARBA00023015"/>
    </source>
</evidence>
<evidence type="ECO:0000256" key="3">
    <source>
        <dbReference type="ARBA" id="ARBA00023163"/>
    </source>
</evidence>
<evidence type="ECO:0000313" key="6">
    <source>
        <dbReference type="EMBL" id="MCK0207888.1"/>
    </source>
</evidence>
<protein>
    <submittedName>
        <fullName evidence="6">Response regulator</fullName>
    </submittedName>
</protein>
<keyword evidence="3" id="KW-0804">Transcription</keyword>
<feature type="domain" description="Response regulatory" evidence="5">
    <location>
        <begin position="6"/>
        <end position="122"/>
    </location>
</feature>
<keyword evidence="7" id="KW-1185">Reference proteome</keyword>
<proteinExistence type="predicted"/>
<evidence type="ECO:0000313" key="7">
    <source>
        <dbReference type="Proteomes" id="UP001202867"/>
    </source>
</evidence>
<dbReference type="PROSITE" id="PS50110">
    <property type="entry name" value="RESPONSE_REGULATORY"/>
    <property type="match status" value="1"/>
</dbReference>
<dbReference type="Gene3D" id="3.40.50.2300">
    <property type="match status" value="1"/>
</dbReference>
<dbReference type="Proteomes" id="UP001202867">
    <property type="component" value="Unassembled WGS sequence"/>
</dbReference>
<sequence length="130" mass="14246">MSQLRSMLICDDEEELAHELGEYFSFAGWSVEVCVTAQDAIDRLCNRPGPLVLLTDLRIGPFDGRQVVAAARARPEGERPRMIVIVTGHVMDNVSAADFDSDHLCVKPVDPDELGAVIDAFLETHAPPSE</sequence>
<dbReference type="RefSeq" id="WP_247199885.1">
    <property type="nucleotide sequence ID" value="NZ_JALKCG010000002.1"/>
</dbReference>
<accession>A0ABT0DKS8</accession>
<dbReference type="InterPro" id="IPR011006">
    <property type="entry name" value="CheY-like_superfamily"/>
</dbReference>
<evidence type="ECO:0000256" key="1">
    <source>
        <dbReference type="ARBA" id="ARBA00022553"/>
    </source>
</evidence>
<dbReference type="SMART" id="SM00448">
    <property type="entry name" value="REC"/>
    <property type="match status" value="1"/>
</dbReference>
<dbReference type="PANTHER" id="PTHR44591">
    <property type="entry name" value="STRESS RESPONSE REGULATOR PROTEIN 1"/>
    <property type="match status" value="1"/>
</dbReference>
<dbReference type="Pfam" id="PF00072">
    <property type="entry name" value="Response_reg"/>
    <property type="match status" value="1"/>
</dbReference>
<dbReference type="InterPro" id="IPR001789">
    <property type="entry name" value="Sig_transdc_resp-reg_receiver"/>
</dbReference>
<reference evidence="6 7" key="1">
    <citation type="submission" date="2022-04" db="EMBL/GenBank/DDBJ databases">
        <authorList>
            <person name="Grouzdev D.S."/>
            <person name="Pantiukh K.S."/>
            <person name="Krutkina M.S."/>
        </authorList>
    </citation>
    <scope>NUCLEOTIDE SEQUENCE [LARGE SCALE GENOMIC DNA]</scope>
    <source>
        <strain evidence="6 7">Jip08</strain>
    </source>
</reference>
<keyword evidence="2" id="KW-0805">Transcription regulation</keyword>
<dbReference type="InterPro" id="IPR050595">
    <property type="entry name" value="Bact_response_regulator"/>
</dbReference>